<evidence type="ECO:0008006" key="6">
    <source>
        <dbReference type="Google" id="ProtNLM"/>
    </source>
</evidence>
<organism evidence="4 5">
    <name type="scientific">bacterium (Candidatus Gribaldobacteria) CG08_land_8_20_14_0_20_39_15</name>
    <dbReference type="NCBI Taxonomy" id="2014273"/>
    <lineage>
        <taxon>Bacteria</taxon>
        <taxon>Candidatus Gribaldobacteria</taxon>
    </lineage>
</organism>
<gene>
    <name evidence="4" type="ORF">COT20_00610</name>
</gene>
<name>A0A2M6XV51_9BACT</name>
<sequence>MKIGIIGEKKSVLAFQPLGIQTFGVTSKEDLEIGLETIKSEDFAVVFVTEDIMQKYESEIEPLLKNILPAILVVPGVKAGGQKGRECLKKIMERALGSEIIGA</sequence>
<dbReference type="EMBL" id="PEXQ01000017">
    <property type="protein sequence ID" value="PIU16316.1"/>
    <property type="molecule type" value="Genomic_DNA"/>
</dbReference>
<dbReference type="AlphaFoldDB" id="A0A2M6XV51"/>
<dbReference type="SUPFAM" id="SSF159468">
    <property type="entry name" value="AtpF-like"/>
    <property type="match status" value="1"/>
</dbReference>
<keyword evidence="3" id="KW-0406">Ion transport</keyword>
<evidence type="ECO:0000313" key="5">
    <source>
        <dbReference type="Proteomes" id="UP000229784"/>
    </source>
</evidence>
<dbReference type="Gene3D" id="3.40.50.10580">
    <property type="entry name" value="ATPase, V1 complex, subunit F"/>
    <property type="match status" value="1"/>
</dbReference>
<dbReference type="Pfam" id="PF01990">
    <property type="entry name" value="ATP-synt_F"/>
    <property type="match status" value="1"/>
</dbReference>
<dbReference type="InterPro" id="IPR008218">
    <property type="entry name" value="ATPase_V1-cplx_f_g_su"/>
</dbReference>
<reference evidence="5" key="1">
    <citation type="submission" date="2017-09" db="EMBL/GenBank/DDBJ databases">
        <title>Depth-based differentiation of microbial function through sediment-hosted aquifers and enrichment of novel symbionts in the deep terrestrial subsurface.</title>
        <authorList>
            <person name="Probst A.J."/>
            <person name="Ladd B."/>
            <person name="Jarett J.K."/>
            <person name="Geller-Mcgrath D.E."/>
            <person name="Sieber C.M.K."/>
            <person name="Emerson J.B."/>
            <person name="Anantharaman K."/>
            <person name="Thomas B.C."/>
            <person name="Malmstrom R."/>
            <person name="Stieglmeier M."/>
            <person name="Klingl A."/>
            <person name="Woyke T."/>
            <person name="Ryan C.M."/>
            <person name="Banfield J.F."/>
        </authorList>
    </citation>
    <scope>NUCLEOTIDE SEQUENCE [LARGE SCALE GENOMIC DNA]</scope>
</reference>
<comment type="similarity">
    <text evidence="1">Belongs to the V-ATPase F subunit family.</text>
</comment>
<evidence type="ECO:0000256" key="2">
    <source>
        <dbReference type="ARBA" id="ARBA00022448"/>
    </source>
</evidence>
<evidence type="ECO:0000256" key="1">
    <source>
        <dbReference type="ARBA" id="ARBA00010148"/>
    </source>
</evidence>
<protein>
    <recommendedName>
        <fullName evidence="6">V-type ATP synthase subunit F</fullName>
    </recommendedName>
</protein>
<comment type="caution">
    <text evidence="4">The sequence shown here is derived from an EMBL/GenBank/DDBJ whole genome shotgun (WGS) entry which is preliminary data.</text>
</comment>
<evidence type="ECO:0000313" key="4">
    <source>
        <dbReference type="EMBL" id="PIU16316.1"/>
    </source>
</evidence>
<dbReference type="InterPro" id="IPR036906">
    <property type="entry name" value="ATPase_V1_fsu_sf"/>
</dbReference>
<proteinExistence type="inferred from homology"/>
<keyword evidence="2" id="KW-0813">Transport</keyword>
<dbReference type="GO" id="GO:0046961">
    <property type="term" value="F:proton-transporting ATPase activity, rotational mechanism"/>
    <property type="evidence" value="ECO:0007669"/>
    <property type="project" value="InterPro"/>
</dbReference>
<accession>A0A2M6XV51</accession>
<evidence type="ECO:0000256" key="3">
    <source>
        <dbReference type="ARBA" id="ARBA00023065"/>
    </source>
</evidence>
<dbReference type="Proteomes" id="UP000229784">
    <property type="component" value="Unassembled WGS sequence"/>
</dbReference>